<dbReference type="GO" id="GO:0003723">
    <property type="term" value="F:RNA binding"/>
    <property type="evidence" value="ECO:0007669"/>
    <property type="project" value="UniProtKB-UniRule"/>
</dbReference>
<dbReference type="InterPro" id="IPR000477">
    <property type="entry name" value="RT_dom"/>
</dbReference>
<dbReference type="SUPFAM" id="SSF56219">
    <property type="entry name" value="DNase I-like"/>
    <property type="match status" value="1"/>
</dbReference>
<protein>
    <submittedName>
        <fullName evidence="4">RNA-directed DNA polymerase, eukaryota</fullName>
    </submittedName>
</protein>
<comment type="caution">
    <text evidence="4">The sequence shown here is derived from an EMBL/GenBank/DDBJ whole genome shotgun (WGS) entry which is preliminary data.</text>
</comment>
<accession>A0A699IEH4</accession>
<dbReference type="PANTHER" id="PTHR31635">
    <property type="entry name" value="REVERSE TRANSCRIPTASE DOMAIN-CONTAINING PROTEIN-RELATED"/>
    <property type="match status" value="1"/>
</dbReference>
<dbReference type="PANTHER" id="PTHR31635:SF196">
    <property type="entry name" value="REVERSE TRANSCRIPTASE DOMAIN-CONTAINING PROTEIN-RELATED"/>
    <property type="match status" value="1"/>
</dbReference>
<dbReference type="EMBL" id="BKCJ010282366">
    <property type="protein sequence ID" value="GEZ46667.1"/>
    <property type="molecule type" value="Genomic_DNA"/>
</dbReference>
<proteinExistence type="predicted"/>
<dbReference type="AlphaFoldDB" id="A0A699IEH4"/>
<feature type="domain" description="RRM" evidence="2">
    <location>
        <begin position="17"/>
        <end position="77"/>
    </location>
</feature>
<evidence type="ECO:0000259" key="2">
    <source>
        <dbReference type="PROSITE" id="PS50102"/>
    </source>
</evidence>
<dbReference type="Pfam" id="PF00076">
    <property type="entry name" value="RRM_1"/>
    <property type="match status" value="1"/>
</dbReference>
<keyword evidence="1" id="KW-0694">RNA-binding</keyword>
<feature type="domain" description="Reverse transcriptase" evidence="3">
    <location>
        <begin position="708"/>
        <end position="898"/>
    </location>
</feature>
<dbReference type="Pfam" id="PF00078">
    <property type="entry name" value="RVT_1"/>
    <property type="match status" value="1"/>
</dbReference>
<dbReference type="SUPFAM" id="SSF54928">
    <property type="entry name" value="RNA-binding domain, RBD"/>
    <property type="match status" value="1"/>
</dbReference>
<dbReference type="InterPro" id="IPR000504">
    <property type="entry name" value="RRM_dom"/>
</dbReference>
<dbReference type="GO" id="GO:0003964">
    <property type="term" value="F:RNA-directed DNA polymerase activity"/>
    <property type="evidence" value="ECO:0007669"/>
    <property type="project" value="UniProtKB-KW"/>
</dbReference>
<reference evidence="4" key="1">
    <citation type="journal article" date="2019" name="Sci. Rep.">
        <title>Draft genome of Tanacetum cinerariifolium, the natural source of mosquito coil.</title>
        <authorList>
            <person name="Yamashiro T."/>
            <person name="Shiraishi A."/>
            <person name="Satake H."/>
            <person name="Nakayama K."/>
        </authorList>
    </citation>
    <scope>NUCLEOTIDE SEQUENCE</scope>
</reference>
<gene>
    <name evidence="4" type="ORF">Tci_518640</name>
</gene>
<name>A0A699IEH4_TANCI</name>
<dbReference type="Gene3D" id="3.30.70.330">
    <property type="match status" value="1"/>
</dbReference>
<dbReference type="InterPro" id="IPR036691">
    <property type="entry name" value="Endo/exonu/phosph_ase_sf"/>
</dbReference>
<sequence length="898" mass="101729">MAARFRSNVDHTRLISKSIFVMNLPDNTTSKDLWEVCQGYGTVVDVYIPNRKSKAGKRFAFLHFIKVENVDRLVGNLCTLWIGRMHLHANVGRFERSPIHSSLPTNPIRSDNTGAPSFASALKGNPNISLPISSSPAMVLDDSCVVKHDLDNYVMGEVKQFSSINNLSVLLSNESTLVSHLGLVAYAMPNRNLYLGNESFGLTLRVYLCTLGHTLLLIRSSLDEERAKELFVWSPVFKDVAEVVYYSDDESVKGADENNVKTSKQVNLDAESDVEGVSETYFGEHDDNLGNDQDPIQRLNEKETSNDPFNVYDLLKKHDKGEVNSGLDTSFPYPPRFTPEKDNLNIDVQEVKGTDQAKSHSRSEGLCSSGSILEVLDDMIKVGQTMGFSMEGCLGSKAKKEWIRELDIKHRVNFLTFQETKMDSISAMDVKLLWGNYNFDQVFSEDVGNSGGILCSWDSNVFHKEQHIISDNFIALYGTWNANKAKLLMISIYGPQSATVRCMEDRMGSVFNMQWANEFNNFISNSGLVEVQLEGYSFTWSHPLATKMSKLDRFLVTEGLVSLFPHISGICLDRHLSDYRPILLREVITDYGAMPFGMYHSWFSLHGFEQMVTHTWNSIVLDDRNGMVRFKKKMQFLKKEIQVNFRFPNRLNPDQVVELENPITRDEIRNAVCACGENKSLGPDGFTFEFFRKFWNIIGSDLCVAVEWFFDHSSFTKGCNSSFVALIPKTHDPKYVSDYRPISLIGSLYKVVTKILATRLSMVIFDLISDVQTAFLPNRQILDGPFIINELLSWCKHKKQQAMVFKVDFAKAYNSIRWDYLDDVLRSFGFGSKWCSWISGSLILGMTSILINGSLTSEFQFHCGLKQGDPLAHYLFILIMEYLHLSFSRAVDAGIFTG</sequence>
<evidence type="ECO:0000256" key="1">
    <source>
        <dbReference type="PROSITE-ProRule" id="PRU00176"/>
    </source>
</evidence>
<dbReference type="CDD" id="cd01650">
    <property type="entry name" value="RT_nLTR_like"/>
    <property type="match status" value="1"/>
</dbReference>
<dbReference type="CDD" id="cd00590">
    <property type="entry name" value="RRM_SF"/>
    <property type="match status" value="1"/>
</dbReference>
<evidence type="ECO:0000259" key="3">
    <source>
        <dbReference type="PROSITE" id="PS50878"/>
    </source>
</evidence>
<dbReference type="PROSITE" id="PS50102">
    <property type="entry name" value="RRM"/>
    <property type="match status" value="1"/>
</dbReference>
<keyword evidence="4" id="KW-0548">Nucleotidyltransferase</keyword>
<keyword evidence="4" id="KW-0808">Transferase</keyword>
<organism evidence="4">
    <name type="scientific">Tanacetum cinerariifolium</name>
    <name type="common">Dalmatian daisy</name>
    <name type="synonym">Chrysanthemum cinerariifolium</name>
    <dbReference type="NCBI Taxonomy" id="118510"/>
    <lineage>
        <taxon>Eukaryota</taxon>
        <taxon>Viridiplantae</taxon>
        <taxon>Streptophyta</taxon>
        <taxon>Embryophyta</taxon>
        <taxon>Tracheophyta</taxon>
        <taxon>Spermatophyta</taxon>
        <taxon>Magnoliopsida</taxon>
        <taxon>eudicotyledons</taxon>
        <taxon>Gunneridae</taxon>
        <taxon>Pentapetalae</taxon>
        <taxon>asterids</taxon>
        <taxon>campanulids</taxon>
        <taxon>Asterales</taxon>
        <taxon>Asteraceae</taxon>
        <taxon>Asteroideae</taxon>
        <taxon>Anthemideae</taxon>
        <taxon>Anthemidinae</taxon>
        <taxon>Tanacetum</taxon>
    </lineage>
</organism>
<dbReference type="Gene3D" id="3.60.10.10">
    <property type="entry name" value="Endonuclease/exonuclease/phosphatase"/>
    <property type="match status" value="1"/>
</dbReference>
<evidence type="ECO:0000313" key="4">
    <source>
        <dbReference type="EMBL" id="GEZ46667.1"/>
    </source>
</evidence>
<dbReference type="InterPro" id="IPR035979">
    <property type="entry name" value="RBD_domain_sf"/>
</dbReference>
<dbReference type="PROSITE" id="PS50878">
    <property type="entry name" value="RT_POL"/>
    <property type="match status" value="1"/>
</dbReference>
<dbReference type="SMART" id="SM00360">
    <property type="entry name" value="RRM"/>
    <property type="match status" value="1"/>
</dbReference>
<keyword evidence="4" id="KW-0695">RNA-directed DNA polymerase</keyword>
<dbReference type="InterPro" id="IPR012677">
    <property type="entry name" value="Nucleotide-bd_a/b_plait_sf"/>
</dbReference>
<feature type="non-terminal residue" evidence="4">
    <location>
        <position position="898"/>
    </location>
</feature>